<name>A0A7X0H7D3_9BACT</name>
<gene>
    <name evidence="1" type="ORF">HNQ40_000995</name>
</gene>
<dbReference type="EMBL" id="JACHGY010000001">
    <property type="protein sequence ID" value="MBB6429189.1"/>
    <property type="molecule type" value="Genomic_DNA"/>
</dbReference>
<evidence type="ECO:0000313" key="1">
    <source>
        <dbReference type="EMBL" id="MBB6429189.1"/>
    </source>
</evidence>
<sequence>MIREEQITCVFAVIQGFTTWPRKIITSNSQGSSFVRCRTYAAVLMYEELDLTYQEIAVELELDSHSTVMDLVKNARRLKHMGGELELLKVRLAERLAPEELVI</sequence>
<dbReference type="InterPro" id="IPR010921">
    <property type="entry name" value="Trp_repressor/repl_initiator"/>
</dbReference>
<dbReference type="GO" id="GO:0043565">
    <property type="term" value="F:sequence-specific DNA binding"/>
    <property type="evidence" value="ECO:0007669"/>
    <property type="project" value="InterPro"/>
</dbReference>
<protein>
    <submittedName>
        <fullName evidence="1">Chromosomal replication initiation ATPase DnaA</fullName>
    </submittedName>
</protein>
<accession>A0A7X0H7D3</accession>
<dbReference type="Proteomes" id="UP000541810">
    <property type="component" value="Unassembled WGS sequence"/>
</dbReference>
<keyword evidence="2" id="KW-1185">Reference proteome</keyword>
<dbReference type="RefSeq" id="WP_184676775.1">
    <property type="nucleotide sequence ID" value="NZ_JACHGY010000001.1"/>
</dbReference>
<comment type="caution">
    <text evidence="1">The sequence shown here is derived from an EMBL/GenBank/DDBJ whole genome shotgun (WGS) entry which is preliminary data.</text>
</comment>
<dbReference type="Gene3D" id="1.10.1750.10">
    <property type="match status" value="1"/>
</dbReference>
<organism evidence="1 2">
    <name type="scientific">Algisphaera agarilytica</name>
    <dbReference type="NCBI Taxonomy" id="1385975"/>
    <lineage>
        <taxon>Bacteria</taxon>
        <taxon>Pseudomonadati</taxon>
        <taxon>Planctomycetota</taxon>
        <taxon>Phycisphaerae</taxon>
        <taxon>Phycisphaerales</taxon>
        <taxon>Phycisphaeraceae</taxon>
        <taxon>Algisphaera</taxon>
    </lineage>
</organism>
<dbReference type="AlphaFoldDB" id="A0A7X0H7D3"/>
<evidence type="ECO:0000313" key="2">
    <source>
        <dbReference type="Proteomes" id="UP000541810"/>
    </source>
</evidence>
<reference evidence="1 2" key="1">
    <citation type="submission" date="2020-08" db="EMBL/GenBank/DDBJ databases">
        <title>Genomic Encyclopedia of Type Strains, Phase IV (KMG-IV): sequencing the most valuable type-strain genomes for metagenomic binning, comparative biology and taxonomic classification.</title>
        <authorList>
            <person name="Goeker M."/>
        </authorList>
    </citation>
    <scope>NUCLEOTIDE SEQUENCE [LARGE SCALE GENOMIC DNA]</scope>
    <source>
        <strain evidence="1 2">DSM 103725</strain>
    </source>
</reference>
<proteinExistence type="predicted"/>
<dbReference type="SUPFAM" id="SSF48295">
    <property type="entry name" value="TrpR-like"/>
    <property type="match status" value="1"/>
</dbReference>